<dbReference type="InterPro" id="IPR013372">
    <property type="entry name" value="Eut_put"/>
</dbReference>
<dbReference type="RefSeq" id="WP_307355913.1">
    <property type="nucleotide sequence ID" value="NZ_BAAACJ010000030.1"/>
</dbReference>
<protein>
    <submittedName>
        <fullName evidence="1">Ethanolamine utilization protein</fullName>
    </submittedName>
</protein>
<accession>A0ABU0JSH9</accession>
<dbReference type="PIRSF" id="PIRSF034981">
    <property type="entry name" value="Eut_put"/>
    <property type="match status" value="1"/>
</dbReference>
<proteinExistence type="predicted"/>
<name>A0ABU0JSH9_HATLI</name>
<gene>
    <name evidence="1" type="ORF">QOZ93_001742</name>
</gene>
<reference evidence="1 2" key="1">
    <citation type="submission" date="2023-07" db="EMBL/GenBank/DDBJ databases">
        <title>Genomic Encyclopedia of Type Strains, Phase IV (KMG-IV): sequencing the most valuable type-strain genomes for metagenomic binning, comparative biology and taxonomic classification.</title>
        <authorList>
            <person name="Goeker M."/>
        </authorList>
    </citation>
    <scope>NUCLEOTIDE SEQUENCE [LARGE SCALE GENOMIC DNA]</scope>
    <source>
        <strain evidence="1 2">DSM 1400</strain>
    </source>
</reference>
<organism evidence="1 2">
    <name type="scientific">Hathewaya limosa</name>
    <name type="common">Clostridium limosum</name>
    <dbReference type="NCBI Taxonomy" id="1536"/>
    <lineage>
        <taxon>Bacteria</taxon>
        <taxon>Bacillati</taxon>
        <taxon>Bacillota</taxon>
        <taxon>Clostridia</taxon>
        <taxon>Eubacteriales</taxon>
        <taxon>Clostridiaceae</taxon>
        <taxon>Hathewaya</taxon>
    </lineage>
</organism>
<keyword evidence="2" id="KW-1185">Reference proteome</keyword>
<dbReference type="EMBL" id="JAUSWN010000013">
    <property type="protein sequence ID" value="MDQ0479999.1"/>
    <property type="molecule type" value="Genomic_DNA"/>
</dbReference>
<comment type="caution">
    <text evidence="1">The sequence shown here is derived from an EMBL/GenBank/DDBJ whole genome shotgun (WGS) entry which is preliminary data.</text>
</comment>
<evidence type="ECO:0000313" key="1">
    <source>
        <dbReference type="EMBL" id="MDQ0479999.1"/>
    </source>
</evidence>
<dbReference type="Proteomes" id="UP001224418">
    <property type="component" value="Unassembled WGS sequence"/>
</dbReference>
<evidence type="ECO:0000313" key="2">
    <source>
        <dbReference type="Proteomes" id="UP001224418"/>
    </source>
</evidence>
<sequence length="250" mass="28805">MDFNKLIELVTKEVIKKIKESGIQLMESKPEIQEKNLLFLGEKESAAYKFYDHDLKAFGYKLYSSEENSLTLNSYEGIIIPELSVKELSNIGIGVSSSQREEIIINAMLQGIPVYLLEEGLVYRQFAKTANKVFFKMFSEYEDKLISYGMKIKKMNEISNVLKNEKEKGTLINVIDGSGNLPVIKEENEEKIQKKTINSNIVTKKLISEMDVRELFREGIREIFVSKKTLITPLAKDFARINHMEIKKEM</sequence>